<evidence type="ECO:0000313" key="3">
    <source>
        <dbReference type="Proteomes" id="UP000290288"/>
    </source>
</evidence>
<sequence>MLNLIKLTLPNFDQSLLAQHTAFGLCSLTLMSAKMSGDKMLALFTWLDSQINVSELKFPKLDDSTNEAPNQAQDATPPIHQHQPRNSVHLCQVPLNSGCSTSRPMTMTMTPLSPYFPDSRPISPVNPAVRPSLLRSPTPLPSLTTLHATPAIFALLQPLSAPLATEFSAALSAVLLLNTNTGHLSLRCLQNMYLNISTTLYTGLRPNTVMASLHSLVKKLRVRFGENVDKRTVEKVLGAIAVILGSGTPKDNSNDKNTGSRLDLEKGGGWRGLKEFEVLFRTKVVLMPGIEEMLYKSLQTTLPRYTHLCKLSLNFPSSSSPRKSSASFLLTPPITPPMDLEVALKGDMVLRFPVPPLLPLPLPSSVAGQGAMQQQAQYLKSLYLIQPIAAGALTAVCPSFDTIRGMSMTKRMSLFNVNSVQDWKVPRVVEGTWNQEQEQFEQEGGLIMKDKCDCKPASELSVPKTSVAISLICLLRLLLTFNLLSISISVNEPPSASVIVPPKPGPEQFTCPAISSDSSYSSFELKTPPYKHL</sequence>
<accession>A0A4Q2D654</accession>
<dbReference type="EMBL" id="SDEE01000784">
    <property type="protein sequence ID" value="RXW14006.1"/>
    <property type="molecule type" value="Genomic_DNA"/>
</dbReference>
<evidence type="ECO:0000256" key="1">
    <source>
        <dbReference type="SAM" id="MobiDB-lite"/>
    </source>
</evidence>
<dbReference type="OrthoDB" id="3067712at2759"/>
<evidence type="ECO:0000313" key="2">
    <source>
        <dbReference type="EMBL" id="RXW14006.1"/>
    </source>
</evidence>
<reference evidence="2 3" key="1">
    <citation type="submission" date="2019-01" db="EMBL/GenBank/DDBJ databases">
        <title>Draft genome sequence of Psathyrella aberdarensis IHI B618.</title>
        <authorList>
            <person name="Buettner E."/>
            <person name="Kellner H."/>
        </authorList>
    </citation>
    <scope>NUCLEOTIDE SEQUENCE [LARGE SCALE GENOMIC DNA]</scope>
    <source>
        <strain evidence="2 3">IHI B618</strain>
    </source>
</reference>
<feature type="region of interest" description="Disordered" evidence="1">
    <location>
        <begin position="62"/>
        <end position="83"/>
    </location>
</feature>
<protein>
    <submittedName>
        <fullName evidence="2">Uncharacterized protein</fullName>
    </submittedName>
</protein>
<gene>
    <name evidence="2" type="ORF">EST38_g11848</name>
</gene>
<dbReference type="AlphaFoldDB" id="A0A4Q2D654"/>
<dbReference type="STRING" id="2316362.A0A4Q2D654"/>
<comment type="caution">
    <text evidence="2">The sequence shown here is derived from an EMBL/GenBank/DDBJ whole genome shotgun (WGS) entry which is preliminary data.</text>
</comment>
<dbReference type="Proteomes" id="UP000290288">
    <property type="component" value="Unassembled WGS sequence"/>
</dbReference>
<proteinExistence type="predicted"/>
<name>A0A4Q2D654_9AGAR</name>
<organism evidence="2 3">
    <name type="scientific">Candolleomyces aberdarensis</name>
    <dbReference type="NCBI Taxonomy" id="2316362"/>
    <lineage>
        <taxon>Eukaryota</taxon>
        <taxon>Fungi</taxon>
        <taxon>Dikarya</taxon>
        <taxon>Basidiomycota</taxon>
        <taxon>Agaricomycotina</taxon>
        <taxon>Agaricomycetes</taxon>
        <taxon>Agaricomycetidae</taxon>
        <taxon>Agaricales</taxon>
        <taxon>Agaricineae</taxon>
        <taxon>Psathyrellaceae</taxon>
        <taxon>Candolleomyces</taxon>
    </lineage>
</organism>
<keyword evidence="3" id="KW-1185">Reference proteome</keyword>